<feature type="compositionally biased region" description="Polar residues" evidence="1">
    <location>
        <begin position="203"/>
        <end position="215"/>
    </location>
</feature>
<reference evidence="2 3" key="1">
    <citation type="submission" date="2017-03" db="EMBL/GenBank/DDBJ databases">
        <title>Genomes of endolithic fungi from Antarctica.</title>
        <authorList>
            <person name="Coleine C."/>
            <person name="Masonjones S."/>
            <person name="Stajich J.E."/>
        </authorList>
    </citation>
    <scope>NUCLEOTIDE SEQUENCE [LARGE SCALE GENOMIC DNA]</scope>
    <source>
        <strain evidence="2 3">CCFEE 5187</strain>
    </source>
</reference>
<comment type="caution">
    <text evidence="2">The sequence shown here is derived from an EMBL/GenBank/DDBJ whole genome shotgun (WGS) entry which is preliminary data.</text>
</comment>
<dbReference type="EMBL" id="NAJN01002967">
    <property type="protein sequence ID" value="TKA45999.1"/>
    <property type="molecule type" value="Genomic_DNA"/>
</dbReference>
<feature type="region of interest" description="Disordered" evidence="1">
    <location>
        <begin position="349"/>
        <end position="384"/>
    </location>
</feature>
<accession>A0A4V5N926</accession>
<protein>
    <submittedName>
        <fullName evidence="2">Uncharacterized protein</fullName>
    </submittedName>
</protein>
<evidence type="ECO:0000256" key="1">
    <source>
        <dbReference type="SAM" id="MobiDB-lite"/>
    </source>
</evidence>
<feature type="compositionally biased region" description="Basic and acidic residues" evidence="1">
    <location>
        <begin position="350"/>
        <end position="362"/>
    </location>
</feature>
<organism evidence="2 3">
    <name type="scientific">Cryomyces minteri</name>
    <dbReference type="NCBI Taxonomy" id="331657"/>
    <lineage>
        <taxon>Eukaryota</taxon>
        <taxon>Fungi</taxon>
        <taxon>Dikarya</taxon>
        <taxon>Ascomycota</taxon>
        <taxon>Pezizomycotina</taxon>
        <taxon>Dothideomycetes</taxon>
        <taxon>Dothideomycetes incertae sedis</taxon>
        <taxon>Cryomyces</taxon>
    </lineage>
</organism>
<evidence type="ECO:0000313" key="3">
    <source>
        <dbReference type="Proteomes" id="UP000308768"/>
    </source>
</evidence>
<dbReference type="OrthoDB" id="5244050at2759"/>
<feature type="region of interest" description="Disordered" evidence="1">
    <location>
        <begin position="17"/>
        <end position="95"/>
    </location>
</feature>
<proteinExistence type="predicted"/>
<gene>
    <name evidence="2" type="ORF">B0A49_13025</name>
</gene>
<dbReference type="STRING" id="331657.A0A4V5N926"/>
<feature type="region of interest" description="Disordered" evidence="1">
    <location>
        <begin position="188"/>
        <end position="311"/>
    </location>
</feature>
<feature type="non-terminal residue" evidence="2">
    <location>
        <position position="1"/>
    </location>
</feature>
<feature type="compositionally biased region" description="Basic and acidic residues" evidence="1">
    <location>
        <begin position="82"/>
        <end position="95"/>
    </location>
</feature>
<dbReference type="Proteomes" id="UP000308768">
    <property type="component" value="Unassembled WGS sequence"/>
</dbReference>
<feature type="region of interest" description="Disordered" evidence="1">
    <location>
        <begin position="138"/>
        <end position="170"/>
    </location>
</feature>
<evidence type="ECO:0000313" key="2">
    <source>
        <dbReference type="EMBL" id="TKA45999.1"/>
    </source>
</evidence>
<feature type="compositionally biased region" description="Polar residues" evidence="1">
    <location>
        <begin position="142"/>
        <end position="153"/>
    </location>
</feature>
<keyword evidence="3" id="KW-1185">Reference proteome</keyword>
<feature type="compositionally biased region" description="Low complexity" evidence="1">
    <location>
        <begin position="300"/>
        <end position="311"/>
    </location>
</feature>
<dbReference type="AlphaFoldDB" id="A0A4V5N926"/>
<name>A0A4V5N926_9PEZI</name>
<feature type="compositionally biased region" description="Basic residues" evidence="1">
    <location>
        <begin position="25"/>
        <end position="37"/>
    </location>
</feature>
<feature type="compositionally biased region" description="Low complexity" evidence="1">
    <location>
        <begin position="244"/>
        <end position="258"/>
    </location>
</feature>
<sequence>SCGTAAIPDTEAYHAIATDHLPLPNRKKHSTIRHSKPPHAVPEGEKHYHYSNTAISAPLSPDITSPDARAAPSSHASSTSRPEPRLHSSSERARLMAVTKEEEALLEIMRRKRAAMTKQSFTEGYQLAKKQEVAIRKRQSLGPATTNPRTSAFLSLDSPDGTAFPSPPSTWAFEEGVRRTSGLAVAQHLRKNKPLLPERSAEQDASTFTSATTSRPPLIPRRSSGRVPRLPQHQHNSPHLSELSAPSTRTPSPSSSSAQRGPNPYRLSPQFHFQPLDHFPSPTRLASRPWSPETQTDNGTYSSSPPSTITESTLHTATSVGKGTGLGLGLDVEIVGSDRGSGVGSPAFDGHGDVHAHGRSDARNSGVDVGLGRKKHPHVESADSFSSVSADVLAAWGALGGGAIARG</sequence>